<name>A0A848FZG7_9RHOO</name>
<dbReference type="InterPro" id="IPR000014">
    <property type="entry name" value="PAS"/>
</dbReference>
<feature type="domain" description="PAS" evidence="1">
    <location>
        <begin position="346"/>
        <end position="425"/>
    </location>
</feature>
<organism evidence="4 5">
    <name type="scientific">Zoogloea dura</name>
    <dbReference type="NCBI Taxonomy" id="2728840"/>
    <lineage>
        <taxon>Bacteria</taxon>
        <taxon>Pseudomonadati</taxon>
        <taxon>Pseudomonadota</taxon>
        <taxon>Betaproteobacteria</taxon>
        <taxon>Rhodocyclales</taxon>
        <taxon>Zoogloeaceae</taxon>
        <taxon>Zoogloea</taxon>
    </lineage>
</organism>
<dbReference type="GO" id="GO:0006355">
    <property type="term" value="P:regulation of DNA-templated transcription"/>
    <property type="evidence" value="ECO:0007669"/>
    <property type="project" value="InterPro"/>
</dbReference>
<feature type="domain" description="PAS" evidence="1">
    <location>
        <begin position="180"/>
        <end position="250"/>
    </location>
</feature>
<dbReference type="Gene3D" id="3.30.70.270">
    <property type="match status" value="1"/>
</dbReference>
<dbReference type="PANTHER" id="PTHR44757">
    <property type="entry name" value="DIGUANYLATE CYCLASE DGCP"/>
    <property type="match status" value="1"/>
</dbReference>
<comment type="caution">
    <text evidence="4">The sequence shown here is derived from an EMBL/GenBank/DDBJ whole genome shotgun (WGS) entry which is preliminary data.</text>
</comment>
<dbReference type="RefSeq" id="WP_169144054.1">
    <property type="nucleotide sequence ID" value="NZ_JABBGA010000001.1"/>
</dbReference>
<dbReference type="CDD" id="cd01949">
    <property type="entry name" value="GGDEF"/>
    <property type="match status" value="1"/>
</dbReference>
<evidence type="ECO:0000259" key="1">
    <source>
        <dbReference type="PROSITE" id="PS50112"/>
    </source>
</evidence>
<protein>
    <submittedName>
        <fullName evidence="4">PAS domain S-box protein</fullName>
    </submittedName>
</protein>
<dbReference type="Pfam" id="PF01590">
    <property type="entry name" value="GAF"/>
    <property type="match status" value="1"/>
</dbReference>
<dbReference type="InterPro" id="IPR000700">
    <property type="entry name" value="PAS-assoc_C"/>
</dbReference>
<dbReference type="CDD" id="cd00130">
    <property type="entry name" value="PAS"/>
    <property type="match status" value="2"/>
</dbReference>
<evidence type="ECO:0000313" key="5">
    <source>
        <dbReference type="Proteomes" id="UP000580043"/>
    </source>
</evidence>
<dbReference type="InterPro" id="IPR013767">
    <property type="entry name" value="PAS_fold"/>
</dbReference>
<keyword evidence="5" id="KW-1185">Reference proteome</keyword>
<dbReference type="SUPFAM" id="SSF55785">
    <property type="entry name" value="PYP-like sensor domain (PAS domain)"/>
    <property type="match status" value="2"/>
</dbReference>
<dbReference type="PANTHER" id="PTHR44757:SF2">
    <property type="entry name" value="BIOFILM ARCHITECTURE MAINTENANCE PROTEIN MBAA"/>
    <property type="match status" value="1"/>
</dbReference>
<dbReference type="InterPro" id="IPR000160">
    <property type="entry name" value="GGDEF_dom"/>
</dbReference>
<evidence type="ECO:0000259" key="2">
    <source>
        <dbReference type="PROSITE" id="PS50113"/>
    </source>
</evidence>
<dbReference type="InterPro" id="IPR029787">
    <property type="entry name" value="Nucleotide_cyclase"/>
</dbReference>
<dbReference type="Gene3D" id="3.30.450.20">
    <property type="entry name" value="PAS domain"/>
    <property type="match status" value="2"/>
</dbReference>
<dbReference type="SMART" id="SM00267">
    <property type="entry name" value="GGDEF"/>
    <property type="match status" value="1"/>
</dbReference>
<reference evidence="4 5" key="1">
    <citation type="submission" date="2020-04" db="EMBL/GenBank/DDBJ databases">
        <title>Zoogloea sp. G-4-1-14 isolated from soil.</title>
        <authorList>
            <person name="Dahal R.H."/>
        </authorList>
    </citation>
    <scope>NUCLEOTIDE SEQUENCE [LARGE SCALE GENOMIC DNA]</scope>
    <source>
        <strain evidence="4 5">G-4-1-14</strain>
    </source>
</reference>
<dbReference type="SUPFAM" id="SSF55781">
    <property type="entry name" value="GAF domain-like"/>
    <property type="match status" value="1"/>
</dbReference>
<dbReference type="PROSITE" id="PS50112">
    <property type="entry name" value="PAS"/>
    <property type="match status" value="2"/>
</dbReference>
<dbReference type="Pfam" id="PF00990">
    <property type="entry name" value="GGDEF"/>
    <property type="match status" value="1"/>
</dbReference>
<dbReference type="SMART" id="SM00091">
    <property type="entry name" value="PAS"/>
    <property type="match status" value="2"/>
</dbReference>
<dbReference type="InterPro" id="IPR035965">
    <property type="entry name" value="PAS-like_dom_sf"/>
</dbReference>
<dbReference type="InterPro" id="IPR052155">
    <property type="entry name" value="Biofilm_reg_signaling"/>
</dbReference>
<gene>
    <name evidence="4" type="ORF">HHL15_01585</name>
</gene>
<dbReference type="InterPro" id="IPR003018">
    <property type="entry name" value="GAF"/>
</dbReference>
<dbReference type="AlphaFoldDB" id="A0A848FZG7"/>
<dbReference type="Gene3D" id="3.30.450.40">
    <property type="match status" value="1"/>
</dbReference>
<accession>A0A848FZG7</accession>
<dbReference type="InterPro" id="IPR029016">
    <property type="entry name" value="GAF-like_dom_sf"/>
</dbReference>
<feature type="domain" description="GGDEF" evidence="3">
    <location>
        <begin position="506"/>
        <end position="641"/>
    </location>
</feature>
<dbReference type="GO" id="GO:0003824">
    <property type="term" value="F:catalytic activity"/>
    <property type="evidence" value="ECO:0007669"/>
    <property type="project" value="UniProtKB-ARBA"/>
</dbReference>
<sequence length="642" mass="72110">MIAPLLPNEQQRLAALRSLDLLDTPPEPEFDRITKLLARSLQVPITLVSLVDESRQWFKSKVGLDVRETHRDHAFCAHTILQDSPLVVPDAQLDPRFADNRLVMDAPNIRFYAGAPIRSSSGHRLGTLCAIDSKPHNLSQEELDTLCDLAALVSNEIRLRERLSSTSDRLERSRDVARANEAHYRSMFELASVGIAIVAANGAWISVNDALCKIVGYRADELMGLTFQDITHPDDLSTDLLLLGQLIDDKIDHYHMEKRYLRKDGRPVWIDLGVTKKTDDAGRIEYFVSIVKDIDSQKVAEERLIALQRGLESKVEARTAELLESNGRLIKAIDQQRDSERQLRKREAELRTVLENAYDAYIALDQAGLVTAWNREAENIFGWQMGEAIGRPLEDLIVPLSMAEMHRSGVSRYRAGGLTRMLDQRLEIPARRKDGSTLTVEARIKALDIDGQIIYSAFLHDITERKDAEIRREHEARQDALTGLYNRRALAEMLPRAIARADRSGKHLGLLFLDLDGFKEVNDSFGHEAGDRVLCRVATEIKKCIRQTDSAVRFAGDEFAVVLEGLIAGYPDALRVAEKILEAISASWKYNNHEVQVGASIGVVVHIPGEEQSPAALLKEADHWMYRAKHAGKGCVLSPYFK</sequence>
<dbReference type="NCBIfam" id="TIGR00254">
    <property type="entry name" value="GGDEF"/>
    <property type="match status" value="1"/>
</dbReference>
<proteinExistence type="predicted"/>
<dbReference type="InterPro" id="IPR001610">
    <property type="entry name" value="PAC"/>
</dbReference>
<evidence type="ECO:0000259" key="3">
    <source>
        <dbReference type="PROSITE" id="PS50887"/>
    </source>
</evidence>
<dbReference type="FunFam" id="3.30.70.270:FF:000001">
    <property type="entry name" value="Diguanylate cyclase domain protein"/>
    <property type="match status" value="1"/>
</dbReference>
<feature type="domain" description="PAC" evidence="2">
    <location>
        <begin position="254"/>
        <end position="306"/>
    </location>
</feature>
<dbReference type="PROSITE" id="PS50887">
    <property type="entry name" value="GGDEF"/>
    <property type="match status" value="1"/>
</dbReference>
<feature type="domain" description="PAC" evidence="2">
    <location>
        <begin position="424"/>
        <end position="474"/>
    </location>
</feature>
<dbReference type="SMART" id="SM00086">
    <property type="entry name" value="PAC"/>
    <property type="match status" value="2"/>
</dbReference>
<dbReference type="InterPro" id="IPR043128">
    <property type="entry name" value="Rev_trsase/Diguanyl_cyclase"/>
</dbReference>
<dbReference type="Proteomes" id="UP000580043">
    <property type="component" value="Unassembled WGS sequence"/>
</dbReference>
<evidence type="ECO:0000313" key="4">
    <source>
        <dbReference type="EMBL" id="NML24422.1"/>
    </source>
</evidence>
<dbReference type="PROSITE" id="PS50113">
    <property type="entry name" value="PAC"/>
    <property type="match status" value="2"/>
</dbReference>
<dbReference type="EMBL" id="JABBGA010000001">
    <property type="protein sequence ID" value="NML24422.1"/>
    <property type="molecule type" value="Genomic_DNA"/>
</dbReference>
<dbReference type="SMART" id="SM00065">
    <property type="entry name" value="GAF"/>
    <property type="match status" value="1"/>
</dbReference>
<dbReference type="Pfam" id="PF00989">
    <property type="entry name" value="PAS"/>
    <property type="match status" value="2"/>
</dbReference>
<dbReference type="SUPFAM" id="SSF55073">
    <property type="entry name" value="Nucleotide cyclase"/>
    <property type="match status" value="1"/>
</dbReference>
<dbReference type="NCBIfam" id="TIGR00229">
    <property type="entry name" value="sensory_box"/>
    <property type="match status" value="2"/>
</dbReference>